<dbReference type="AlphaFoldDB" id="A0A9P0TKX9"/>
<comment type="caution">
    <text evidence="2">The sequence shown here is derived from an EMBL/GenBank/DDBJ whole genome shotgun (WGS) entry which is preliminary data.</text>
</comment>
<feature type="region of interest" description="Disordered" evidence="1">
    <location>
        <begin position="122"/>
        <end position="147"/>
    </location>
</feature>
<evidence type="ECO:0000313" key="3">
    <source>
        <dbReference type="Proteomes" id="UP001152562"/>
    </source>
</evidence>
<protein>
    <submittedName>
        <fullName evidence="2">Uncharacterized protein</fullName>
    </submittedName>
</protein>
<dbReference type="EMBL" id="CALOZG010000040">
    <property type="protein sequence ID" value="CAH4034140.1"/>
    <property type="molecule type" value="Genomic_DNA"/>
</dbReference>
<reference evidence="2" key="1">
    <citation type="submission" date="2022-05" db="EMBL/GenBank/DDBJ databases">
        <authorList>
            <person name="Okamura Y."/>
        </authorList>
    </citation>
    <scope>NUCLEOTIDE SEQUENCE</scope>
</reference>
<feature type="compositionally biased region" description="Polar residues" evidence="1">
    <location>
        <begin position="138"/>
        <end position="147"/>
    </location>
</feature>
<sequence length="147" mass="16593">MCSPTDVTDALLPLPDGNEQHQGFILLYIIWERQSYTRRRNETPSHFHRRRKALGGSLHFVLQKLIKLWPHAGSRFIHCCDLTTSLFSTRFHRPIAARIGHARRRGPAHVFTLQGTAFTSPRSSSLAETMGGGRRLYGTSNIGTKPS</sequence>
<accession>A0A9P0TKX9</accession>
<keyword evidence="3" id="KW-1185">Reference proteome</keyword>
<evidence type="ECO:0000256" key="1">
    <source>
        <dbReference type="SAM" id="MobiDB-lite"/>
    </source>
</evidence>
<organism evidence="2 3">
    <name type="scientific">Pieris brassicae</name>
    <name type="common">White butterfly</name>
    <name type="synonym">Large white butterfly</name>
    <dbReference type="NCBI Taxonomy" id="7116"/>
    <lineage>
        <taxon>Eukaryota</taxon>
        <taxon>Metazoa</taxon>
        <taxon>Ecdysozoa</taxon>
        <taxon>Arthropoda</taxon>
        <taxon>Hexapoda</taxon>
        <taxon>Insecta</taxon>
        <taxon>Pterygota</taxon>
        <taxon>Neoptera</taxon>
        <taxon>Endopterygota</taxon>
        <taxon>Lepidoptera</taxon>
        <taxon>Glossata</taxon>
        <taxon>Ditrysia</taxon>
        <taxon>Papilionoidea</taxon>
        <taxon>Pieridae</taxon>
        <taxon>Pierinae</taxon>
        <taxon>Pieris</taxon>
    </lineage>
</organism>
<evidence type="ECO:0000313" key="2">
    <source>
        <dbReference type="EMBL" id="CAH4034140.1"/>
    </source>
</evidence>
<gene>
    <name evidence="2" type="ORF">PIBRA_LOCUS10355</name>
</gene>
<name>A0A9P0TKX9_PIEBR</name>
<proteinExistence type="predicted"/>
<dbReference type="Proteomes" id="UP001152562">
    <property type="component" value="Unassembled WGS sequence"/>
</dbReference>